<dbReference type="OrthoDB" id="330671at2759"/>
<proteinExistence type="predicted"/>
<evidence type="ECO:0000259" key="4">
    <source>
        <dbReference type="Pfam" id="PF14432"/>
    </source>
</evidence>
<reference evidence="5" key="1">
    <citation type="submission" date="2017-07" db="EMBL/GenBank/DDBJ databases">
        <title>Taro Niue Genome Assembly and Annotation.</title>
        <authorList>
            <person name="Atibalentja N."/>
            <person name="Keating K."/>
            <person name="Fields C.J."/>
        </authorList>
    </citation>
    <scope>NUCLEOTIDE SEQUENCE</scope>
    <source>
        <strain evidence="5">Niue_2</strain>
        <tissue evidence="5">Leaf</tissue>
    </source>
</reference>
<dbReference type="EMBL" id="NMUH01000028">
    <property type="protein sequence ID" value="MQL69059.1"/>
    <property type="molecule type" value="Genomic_DNA"/>
</dbReference>
<dbReference type="InterPro" id="IPR011990">
    <property type="entry name" value="TPR-like_helical_dom_sf"/>
</dbReference>
<dbReference type="Pfam" id="PF12854">
    <property type="entry name" value="PPR_1"/>
    <property type="match status" value="1"/>
</dbReference>
<dbReference type="PANTHER" id="PTHR47926:SF344">
    <property type="entry name" value="OS07G0636900 PROTEIN"/>
    <property type="match status" value="1"/>
</dbReference>
<dbReference type="Pfam" id="PF20431">
    <property type="entry name" value="E_motif"/>
    <property type="match status" value="1"/>
</dbReference>
<dbReference type="InterPro" id="IPR046848">
    <property type="entry name" value="E_motif"/>
</dbReference>
<dbReference type="Pfam" id="PF01535">
    <property type="entry name" value="PPR"/>
    <property type="match status" value="5"/>
</dbReference>
<protein>
    <recommendedName>
        <fullName evidence="4">DYW domain-containing protein</fullName>
    </recommendedName>
</protein>
<dbReference type="GO" id="GO:0003723">
    <property type="term" value="F:RNA binding"/>
    <property type="evidence" value="ECO:0007669"/>
    <property type="project" value="InterPro"/>
</dbReference>
<dbReference type="FunFam" id="1.25.40.10:FF:000348">
    <property type="entry name" value="Pentatricopeptide repeat-containing protein chloroplastic"/>
    <property type="match status" value="1"/>
</dbReference>
<feature type="repeat" description="PPR" evidence="2">
    <location>
        <begin position="217"/>
        <end position="251"/>
    </location>
</feature>
<evidence type="ECO:0000313" key="5">
    <source>
        <dbReference type="EMBL" id="MQL69059.1"/>
    </source>
</evidence>
<dbReference type="InterPro" id="IPR032867">
    <property type="entry name" value="DYW_dom"/>
</dbReference>
<dbReference type="FunFam" id="1.25.40.10:FF:000184">
    <property type="entry name" value="Pentatricopeptide repeat-containing protein, chloroplastic"/>
    <property type="match status" value="1"/>
</dbReference>
<keyword evidence="1" id="KW-0677">Repeat</keyword>
<dbReference type="Pfam" id="PF13041">
    <property type="entry name" value="PPR_2"/>
    <property type="match status" value="1"/>
</dbReference>
<evidence type="ECO:0000256" key="3">
    <source>
        <dbReference type="SAM" id="MobiDB-lite"/>
    </source>
</evidence>
<dbReference type="PANTHER" id="PTHR47926">
    <property type="entry name" value="PENTATRICOPEPTIDE REPEAT-CONTAINING PROTEIN"/>
    <property type="match status" value="1"/>
</dbReference>
<dbReference type="SUPFAM" id="SSF56219">
    <property type="entry name" value="DNase I-like"/>
    <property type="match status" value="1"/>
</dbReference>
<evidence type="ECO:0000256" key="2">
    <source>
        <dbReference type="PROSITE-ProRule" id="PRU00708"/>
    </source>
</evidence>
<name>A0A843TKD3_COLES</name>
<comment type="caution">
    <text evidence="5">The sequence shown here is derived from an EMBL/GenBank/DDBJ whole genome shotgun (WGS) entry which is preliminary data.</text>
</comment>
<evidence type="ECO:0000256" key="1">
    <source>
        <dbReference type="ARBA" id="ARBA00022737"/>
    </source>
</evidence>
<feature type="region of interest" description="Disordered" evidence="3">
    <location>
        <begin position="1"/>
        <end position="33"/>
    </location>
</feature>
<evidence type="ECO:0000313" key="6">
    <source>
        <dbReference type="Proteomes" id="UP000652761"/>
    </source>
</evidence>
<feature type="compositionally biased region" description="Basic and acidic residues" evidence="3">
    <location>
        <begin position="1"/>
        <end position="15"/>
    </location>
</feature>
<sequence length="781" mass="86273">MDLPSRSETETRTDIASRTPSSSASGGPQLQGAAAARCQKQPPLHRLLHRCSSLSRLKQLHAQLVTRPLLATPSLLHHLIRSYVAHGCVIHARYLFDSWSPRAGRPLPRSSVIWNILIRAYSKAPADPDESLRLFHRMLAAHGPGPPVAPDKFTYTFVIAACSRRPTSMAGEAVHGRAEATGFLSDIYVGNSLLNMYAAFGRTGEARKLFEEMPIRDVITWTSLIGGYSRVGEIATAEQVFRDMPERNNVSWTVIISGYVRAARYNDAVRYFHDMLSSDEAKPNEAVLVSVLSACAQIGALDQGKWIHAYIDRAKSPQTSNITTALIDMYAKCGRLDCADQVFNAAPNTDILTWTCMISGLAMHGHGKDALELFHRMIEEGMKPDDITLLGVLNGCSHSGLVDEGYSIFNSMILSWGIVPKVEHYGCLVDLLGRAGYLKKAVEVVDSMPVEPDIVIWRSLLSACRIHGDLHLAEGIADRMSKYHPSNQGGGYVLLSNLYASVNHWEKVNTVRNKMQVPVGSAPGYSFIEVDGIIHEFLAADKLHPQIVDIRNKLKEVLSRASMEGGYAADTRNVLFDLSEEEKEQAVSWHSEKLAVAFGLMSLEPGCPIRIVKNLRICEDCHSAMKAISQLEMRELTFGDQLDTYTKTLSEPFILIGDMDAIMSQQDKIGGLVFCFNQARNFINAITNNGLLDLGFEGPAFTWTNKRKFDAIIKECLDGAFATASWRLAFPSTVVFHLPRLLSDHCPILLGTEAAIGVVIIRDDLRLPVELYSKSFKSDSA</sequence>
<feature type="repeat" description="PPR" evidence="2">
    <location>
        <begin position="350"/>
        <end position="384"/>
    </location>
</feature>
<dbReference type="GO" id="GO:0008270">
    <property type="term" value="F:zinc ion binding"/>
    <property type="evidence" value="ECO:0007669"/>
    <property type="project" value="InterPro"/>
</dbReference>
<gene>
    <name evidence="5" type="ORF">Taro_001347</name>
</gene>
<keyword evidence="6" id="KW-1185">Reference proteome</keyword>
<dbReference type="Gene3D" id="3.60.10.10">
    <property type="entry name" value="Endonuclease/exonuclease/phosphatase"/>
    <property type="match status" value="1"/>
</dbReference>
<organism evidence="5 6">
    <name type="scientific">Colocasia esculenta</name>
    <name type="common">Wild taro</name>
    <name type="synonym">Arum esculentum</name>
    <dbReference type="NCBI Taxonomy" id="4460"/>
    <lineage>
        <taxon>Eukaryota</taxon>
        <taxon>Viridiplantae</taxon>
        <taxon>Streptophyta</taxon>
        <taxon>Embryophyta</taxon>
        <taxon>Tracheophyta</taxon>
        <taxon>Spermatophyta</taxon>
        <taxon>Magnoliopsida</taxon>
        <taxon>Liliopsida</taxon>
        <taxon>Araceae</taxon>
        <taxon>Aroideae</taxon>
        <taxon>Colocasieae</taxon>
        <taxon>Colocasia</taxon>
    </lineage>
</organism>
<dbReference type="PROSITE" id="PS51375">
    <property type="entry name" value="PPR"/>
    <property type="match status" value="3"/>
</dbReference>
<feature type="domain" description="DYW" evidence="4">
    <location>
        <begin position="566"/>
        <end position="640"/>
    </location>
</feature>
<dbReference type="GO" id="GO:0009451">
    <property type="term" value="P:RNA modification"/>
    <property type="evidence" value="ECO:0007669"/>
    <property type="project" value="InterPro"/>
</dbReference>
<dbReference type="Pfam" id="PF14432">
    <property type="entry name" value="DYW_deaminase"/>
    <property type="match status" value="1"/>
</dbReference>
<dbReference type="Gene3D" id="1.25.40.10">
    <property type="entry name" value="Tetratricopeptide repeat domain"/>
    <property type="match status" value="3"/>
</dbReference>
<accession>A0A843TKD3</accession>
<feature type="compositionally biased region" description="Polar residues" evidence="3">
    <location>
        <begin position="16"/>
        <end position="28"/>
    </location>
</feature>
<dbReference type="SUPFAM" id="SSF48452">
    <property type="entry name" value="TPR-like"/>
    <property type="match status" value="1"/>
</dbReference>
<dbReference type="InterPro" id="IPR036691">
    <property type="entry name" value="Endo/exonu/phosph_ase_sf"/>
</dbReference>
<dbReference type="InterPro" id="IPR046960">
    <property type="entry name" value="PPR_At4g14850-like_plant"/>
</dbReference>
<dbReference type="NCBIfam" id="TIGR00756">
    <property type="entry name" value="PPR"/>
    <property type="match status" value="4"/>
</dbReference>
<dbReference type="AlphaFoldDB" id="A0A843TKD3"/>
<dbReference type="InterPro" id="IPR002885">
    <property type="entry name" value="PPR_rpt"/>
</dbReference>
<dbReference type="Proteomes" id="UP000652761">
    <property type="component" value="Unassembled WGS sequence"/>
</dbReference>
<feature type="repeat" description="PPR" evidence="2">
    <location>
        <begin position="110"/>
        <end position="146"/>
    </location>
</feature>